<dbReference type="EnsemblMetazoa" id="HelroT180732">
    <property type="protein sequence ID" value="HelroP180732"/>
    <property type="gene ID" value="HelroG180732"/>
</dbReference>
<dbReference type="PANTHER" id="PTHR43725:SF32">
    <property type="entry name" value="NAD-DEPENDENT EPIMERASE_DEHYDRATASE DOMAIN-CONTAINING PROTEIN"/>
    <property type="match status" value="1"/>
</dbReference>
<dbReference type="GeneID" id="20207827"/>
<feature type="domain" description="NAD-dependent epimerase/dehydratase" evidence="2">
    <location>
        <begin position="23"/>
        <end position="267"/>
    </location>
</feature>
<dbReference type="InterPro" id="IPR001509">
    <property type="entry name" value="Epimerase_deHydtase"/>
</dbReference>
<organism evidence="4 5">
    <name type="scientific">Helobdella robusta</name>
    <name type="common">Californian leech</name>
    <dbReference type="NCBI Taxonomy" id="6412"/>
    <lineage>
        <taxon>Eukaryota</taxon>
        <taxon>Metazoa</taxon>
        <taxon>Spiralia</taxon>
        <taxon>Lophotrochozoa</taxon>
        <taxon>Annelida</taxon>
        <taxon>Clitellata</taxon>
        <taxon>Hirudinea</taxon>
        <taxon>Rhynchobdellida</taxon>
        <taxon>Glossiphoniidae</taxon>
        <taxon>Helobdella</taxon>
    </lineage>
</organism>
<dbReference type="KEGG" id="hro:HELRODRAFT_180732"/>
<proteinExistence type="predicted"/>
<dbReference type="OMA" id="RGNWYFD"/>
<evidence type="ECO:0000256" key="1">
    <source>
        <dbReference type="SAM" id="SignalP"/>
    </source>
</evidence>
<reference evidence="3 5" key="2">
    <citation type="journal article" date="2013" name="Nature">
        <title>Insights into bilaterian evolution from three spiralian genomes.</title>
        <authorList>
            <person name="Simakov O."/>
            <person name="Marletaz F."/>
            <person name="Cho S.J."/>
            <person name="Edsinger-Gonzales E."/>
            <person name="Havlak P."/>
            <person name="Hellsten U."/>
            <person name="Kuo D.H."/>
            <person name="Larsson T."/>
            <person name="Lv J."/>
            <person name="Arendt D."/>
            <person name="Savage R."/>
            <person name="Osoegawa K."/>
            <person name="de Jong P."/>
            <person name="Grimwood J."/>
            <person name="Chapman J.A."/>
            <person name="Shapiro H."/>
            <person name="Aerts A."/>
            <person name="Otillar R.P."/>
            <person name="Terry A.Y."/>
            <person name="Boore J.L."/>
            <person name="Grigoriev I.V."/>
            <person name="Lindberg D.R."/>
            <person name="Seaver E.C."/>
            <person name="Weisblat D.A."/>
            <person name="Putnam N.H."/>
            <person name="Rokhsar D.S."/>
        </authorList>
    </citation>
    <scope>NUCLEOTIDE SEQUENCE</scope>
</reference>
<dbReference type="PANTHER" id="PTHR43725">
    <property type="entry name" value="UDP-GLUCOSE 4-EPIMERASE"/>
    <property type="match status" value="1"/>
</dbReference>
<name>T1FG78_HELRO</name>
<reference evidence="5" key="1">
    <citation type="submission" date="2012-12" db="EMBL/GenBank/DDBJ databases">
        <authorList>
            <person name="Hellsten U."/>
            <person name="Grimwood J."/>
            <person name="Chapman J.A."/>
            <person name="Shapiro H."/>
            <person name="Aerts A."/>
            <person name="Otillar R.P."/>
            <person name="Terry A.Y."/>
            <person name="Boore J.L."/>
            <person name="Simakov O."/>
            <person name="Marletaz F."/>
            <person name="Cho S.-J."/>
            <person name="Edsinger-Gonzales E."/>
            <person name="Havlak P."/>
            <person name="Kuo D.-H."/>
            <person name="Larsson T."/>
            <person name="Lv J."/>
            <person name="Arendt D."/>
            <person name="Savage R."/>
            <person name="Osoegawa K."/>
            <person name="de Jong P."/>
            <person name="Lindberg D.R."/>
            <person name="Seaver E.C."/>
            <person name="Weisblat D.A."/>
            <person name="Putnam N.H."/>
            <person name="Grigoriev I.V."/>
            <person name="Rokhsar D.S."/>
        </authorList>
    </citation>
    <scope>NUCLEOTIDE SEQUENCE</scope>
</reference>
<dbReference type="InterPro" id="IPR036291">
    <property type="entry name" value="NAD(P)-bd_dom_sf"/>
</dbReference>
<dbReference type="Proteomes" id="UP000015101">
    <property type="component" value="Unassembled WGS sequence"/>
</dbReference>
<feature type="chain" id="PRO_5010980646" description="NAD-dependent epimerase/dehydratase domain-containing protein" evidence="1">
    <location>
        <begin position="21"/>
        <end position="394"/>
    </location>
</feature>
<dbReference type="RefSeq" id="XP_009028278.1">
    <property type="nucleotide sequence ID" value="XM_009030030.1"/>
</dbReference>
<dbReference type="eggNOG" id="ENOG502RYYC">
    <property type="taxonomic scope" value="Eukaryota"/>
</dbReference>
<dbReference type="Gene3D" id="3.40.50.720">
    <property type="entry name" value="NAD(P)-binding Rossmann-like Domain"/>
    <property type="match status" value="1"/>
</dbReference>
<dbReference type="Pfam" id="PF01370">
    <property type="entry name" value="Epimerase"/>
    <property type="match status" value="1"/>
</dbReference>
<evidence type="ECO:0000259" key="2">
    <source>
        <dbReference type="Pfam" id="PF01370"/>
    </source>
</evidence>
<dbReference type="AlphaFoldDB" id="T1FG78"/>
<dbReference type="EMBL" id="KB097599">
    <property type="protein sequence ID" value="ESN93641.1"/>
    <property type="molecule type" value="Genomic_DNA"/>
</dbReference>
<dbReference type="STRING" id="6412.T1FG78"/>
<dbReference type="SUPFAM" id="SSF51735">
    <property type="entry name" value="NAD(P)-binding Rossmann-fold domains"/>
    <property type="match status" value="1"/>
</dbReference>
<dbReference type="GO" id="GO:0005996">
    <property type="term" value="P:monosaccharide metabolic process"/>
    <property type="evidence" value="ECO:0000318"/>
    <property type="project" value="GO_Central"/>
</dbReference>
<evidence type="ECO:0000313" key="3">
    <source>
        <dbReference type="EMBL" id="ESN93641.1"/>
    </source>
</evidence>
<keyword evidence="5" id="KW-1185">Reference proteome</keyword>
<reference evidence="4" key="3">
    <citation type="submission" date="2015-06" db="UniProtKB">
        <authorList>
            <consortium name="EnsemblMetazoa"/>
        </authorList>
    </citation>
    <scope>IDENTIFICATION</scope>
</reference>
<dbReference type="GO" id="GO:0003978">
    <property type="term" value="F:UDP-glucose 4-epimerase activity"/>
    <property type="evidence" value="ECO:0000318"/>
    <property type="project" value="GO_Central"/>
</dbReference>
<dbReference type="CTD" id="20207827"/>
<sequence length="394" mass="46292">MKVLIFMFLLYAVFEVECEGRNILVFGGNGFLGAKTVDKFLARHDNVTIVIRGNWYWDSKTKIKPFVKVILCDRKKYLSENCPEFVDFLKNKDFDKFDAVVDFSAYSDHEIKEALKLLKHQAKLYVYISTDSIYDVCDTPDSEPIKEESAIRPFDKDRRERLSEHHQYANKKFLAEEELMSKRKDHGIPYVILRLPDVVGPKDTTFRIWIYHLWIKLAQLLPEKPVTIPRFLKNVQNSFVYVEDVANVLEQLTSAKRSEEVLDQVYNLAWHENITTEFFLRTIEKHLGIKKQKFINDDDSATMYLYPTVRAGTLDSSKAVKYLSWNPTPFDDAIKATVDFYEDVMKGTTYEVQRDEIIQIQSAHLYSDDKEKFYQAVEKTYNINLNHFRPHDEL</sequence>
<protein>
    <recommendedName>
        <fullName evidence="2">NAD-dependent epimerase/dehydratase domain-containing protein</fullName>
    </recommendedName>
</protein>
<gene>
    <name evidence="4" type="primary">20207827</name>
    <name evidence="3" type="ORF">HELRODRAFT_180732</name>
</gene>
<dbReference type="FunFam" id="3.40.50.720:FF:001073">
    <property type="entry name" value="Predicted protein"/>
    <property type="match status" value="1"/>
</dbReference>
<dbReference type="OrthoDB" id="16464at2759"/>
<feature type="signal peptide" evidence="1">
    <location>
        <begin position="1"/>
        <end position="20"/>
    </location>
</feature>
<evidence type="ECO:0000313" key="5">
    <source>
        <dbReference type="Proteomes" id="UP000015101"/>
    </source>
</evidence>
<dbReference type="EMBL" id="AMQM01007346">
    <property type="status" value="NOT_ANNOTATED_CDS"/>
    <property type="molecule type" value="Genomic_DNA"/>
</dbReference>
<dbReference type="HOGENOM" id="CLU_049962_0_0_1"/>
<dbReference type="InParanoid" id="T1FG78"/>
<accession>T1FG78</accession>
<evidence type="ECO:0000313" key="4">
    <source>
        <dbReference type="EnsemblMetazoa" id="HelroP180732"/>
    </source>
</evidence>
<dbReference type="GO" id="GO:0005829">
    <property type="term" value="C:cytosol"/>
    <property type="evidence" value="ECO:0000318"/>
    <property type="project" value="GO_Central"/>
</dbReference>
<keyword evidence="1" id="KW-0732">Signal</keyword>